<dbReference type="GO" id="GO:0004427">
    <property type="term" value="F:inorganic diphosphate phosphatase activity"/>
    <property type="evidence" value="ECO:0007669"/>
    <property type="project" value="UniProtKB-EC"/>
</dbReference>
<keyword evidence="7" id="KW-0732">Signal</keyword>
<accession>A0AA39G960</accession>
<feature type="signal peptide" evidence="7">
    <location>
        <begin position="1"/>
        <end position="20"/>
    </location>
</feature>
<evidence type="ECO:0000313" key="8">
    <source>
        <dbReference type="EMBL" id="KAK0382988.1"/>
    </source>
</evidence>
<dbReference type="GO" id="GO:0006796">
    <property type="term" value="P:phosphate-containing compound metabolic process"/>
    <property type="evidence" value="ECO:0007669"/>
    <property type="project" value="InterPro"/>
</dbReference>
<dbReference type="GO" id="GO:0000287">
    <property type="term" value="F:magnesium ion binding"/>
    <property type="evidence" value="ECO:0007669"/>
    <property type="project" value="InterPro"/>
</dbReference>
<feature type="chain" id="PRO_5041225190" description="inorganic diphosphatase" evidence="7">
    <location>
        <begin position="21"/>
        <end position="331"/>
    </location>
</feature>
<name>A0AA39G960_SARSR</name>
<dbReference type="SUPFAM" id="SSF50324">
    <property type="entry name" value="Inorganic pyrophosphatase"/>
    <property type="match status" value="1"/>
</dbReference>
<reference evidence="8" key="1">
    <citation type="submission" date="2022-10" db="EMBL/GenBank/DDBJ databases">
        <title>Determination and structural analysis of whole genome sequence of Sarocladium strictum F4-1.</title>
        <authorList>
            <person name="Hu L."/>
            <person name="Jiang Y."/>
        </authorList>
    </citation>
    <scope>NUCLEOTIDE SEQUENCE</scope>
    <source>
        <strain evidence="8">F4-1</strain>
    </source>
</reference>
<keyword evidence="6" id="KW-0460">Magnesium</keyword>
<dbReference type="InterPro" id="IPR008162">
    <property type="entry name" value="Pyrophosphatase"/>
</dbReference>
<keyword evidence="9" id="KW-1185">Reference proteome</keyword>
<keyword evidence="5" id="KW-0378">Hydrolase</keyword>
<evidence type="ECO:0000256" key="3">
    <source>
        <dbReference type="ARBA" id="ARBA00012146"/>
    </source>
</evidence>
<dbReference type="GO" id="GO:0005737">
    <property type="term" value="C:cytoplasm"/>
    <property type="evidence" value="ECO:0007669"/>
    <property type="project" value="InterPro"/>
</dbReference>
<comment type="caution">
    <text evidence="8">The sequence shown here is derived from an EMBL/GenBank/DDBJ whole genome shotgun (WGS) entry which is preliminary data.</text>
</comment>
<dbReference type="AlphaFoldDB" id="A0AA39G960"/>
<sequence>MLSVSTLVQALVLLPAIASAAKEKFDYDSLSLREVGARNTLDWRIWLEKDGEPISFWHDIPLYPDESNQQIINFYVEIPRWTDGKVETKRNEPLNPIFHDDSQGQVRFVESVWPHKTYPVLYGSVPQTWEDPNFDHEYTGYPGDNDPVDLFDVSGIDAGYTGQVKQVKILGALAMVDDDATDWKVMAIDIRDPVAALVDSVQDLDKYRPGLAKAMYDWFIYYKVARGKSTNTIVGGNYVNATFATDVVRESHEYWLDLMRGRTEAKKISRDQTSNPEWRETYVEKKAATRKFKIPKKSRVEPAARKPEKYENWYHLDEQFRLIELPGQKKA</sequence>
<evidence type="ECO:0000256" key="7">
    <source>
        <dbReference type="SAM" id="SignalP"/>
    </source>
</evidence>
<dbReference type="Proteomes" id="UP001175261">
    <property type="component" value="Unassembled WGS sequence"/>
</dbReference>
<dbReference type="EC" id="3.6.1.1" evidence="3"/>
<dbReference type="PANTHER" id="PTHR10286">
    <property type="entry name" value="INORGANIC PYROPHOSPHATASE"/>
    <property type="match status" value="1"/>
</dbReference>
<dbReference type="Gene3D" id="3.90.80.10">
    <property type="entry name" value="Inorganic pyrophosphatase"/>
    <property type="match status" value="1"/>
</dbReference>
<dbReference type="InterPro" id="IPR036649">
    <property type="entry name" value="Pyrophosphatase_sf"/>
</dbReference>
<evidence type="ECO:0000256" key="6">
    <source>
        <dbReference type="ARBA" id="ARBA00022842"/>
    </source>
</evidence>
<evidence type="ECO:0000256" key="5">
    <source>
        <dbReference type="ARBA" id="ARBA00022801"/>
    </source>
</evidence>
<evidence type="ECO:0000256" key="4">
    <source>
        <dbReference type="ARBA" id="ARBA00022723"/>
    </source>
</evidence>
<evidence type="ECO:0000256" key="1">
    <source>
        <dbReference type="ARBA" id="ARBA00001946"/>
    </source>
</evidence>
<proteinExistence type="inferred from homology"/>
<comment type="cofactor">
    <cofactor evidence="1">
        <name>Mg(2+)</name>
        <dbReference type="ChEBI" id="CHEBI:18420"/>
    </cofactor>
</comment>
<organism evidence="8 9">
    <name type="scientific">Sarocladium strictum</name>
    <name type="common">Black bundle disease fungus</name>
    <name type="synonym">Acremonium strictum</name>
    <dbReference type="NCBI Taxonomy" id="5046"/>
    <lineage>
        <taxon>Eukaryota</taxon>
        <taxon>Fungi</taxon>
        <taxon>Dikarya</taxon>
        <taxon>Ascomycota</taxon>
        <taxon>Pezizomycotina</taxon>
        <taxon>Sordariomycetes</taxon>
        <taxon>Hypocreomycetidae</taxon>
        <taxon>Hypocreales</taxon>
        <taxon>Sarocladiaceae</taxon>
        <taxon>Sarocladium</taxon>
    </lineage>
</organism>
<protein>
    <recommendedName>
        <fullName evidence="3">inorganic diphosphatase</fullName>
        <ecNumber evidence="3">3.6.1.1</ecNumber>
    </recommendedName>
</protein>
<keyword evidence="4" id="KW-0479">Metal-binding</keyword>
<evidence type="ECO:0000256" key="2">
    <source>
        <dbReference type="ARBA" id="ARBA00006220"/>
    </source>
</evidence>
<gene>
    <name evidence="8" type="ORF">NLU13_8904</name>
</gene>
<comment type="similarity">
    <text evidence="2">Belongs to the PPase family.</text>
</comment>
<dbReference type="Pfam" id="PF00719">
    <property type="entry name" value="Pyrophosphatase"/>
    <property type="match status" value="1"/>
</dbReference>
<evidence type="ECO:0000313" key="9">
    <source>
        <dbReference type="Proteomes" id="UP001175261"/>
    </source>
</evidence>
<dbReference type="EMBL" id="JAPDFR010000009">
    <property type="protein sequence ID" value="KAK0382988.1"/>
    <property type="molecule type" value="Genomic_DNA"/>
</dbReference>
<dbReference type="PROSITE" id="PS00387">
    <property type="entry name" value="PPASE"/>
    <property type="match status" value="1"/>
</dbReference>